<organism evidence="2 4">
    <name type="scientific">Clostridium coskatii</name>
    <dbReference type="NCBI Taxonomy" id="1705578"/>
    <lineage>
        <taxon>Bacteria</taxon>
        <taxon>Bacillati</taxon>
        <taxon>Bacillota</taxon>
        <taxon>Clostridia</taxon>
        <taxon>Eubacteriales</taxon>
        <taxon>Clostridiaceae</taxon>
        <taxon>Clostridium</taxon>
    </lineage>
</organism>
<keyword evidence="5" id="KW-1185">Reference proteome</keyword>
<evidence type="ECO:0000313" key="4">
    <source>
        <dbReference type="Proteomes" id="UP000077384"/>
    </source>
</evidence>
<keyword evidence="1" id="KW-0812">Transmembrane</keyword>
<dbReference type="Proteomes" id="UP000093694">
    <property type="component" value="Unassembled WGS sequence"/>
</dbReference>
<evidence type="ECO:0000313" key="3">
    <source>
        <dbReference type="EMBL" id="OBR90527.1"/>
    </source>
</evidence>
<comment type="caution">
    <text evidence="2">The sequence shown here is derived from an EMBL/GenBank/DDBJ whole genome shotgun (WGS) entry which is preliminary data.</text>
</comment>
<evidence type="ECO:0000256" key="1">
    <source>
        <dbReference type="SAM" id="Phobius"/>
    </source>
</evidence>
<feature type="transmembrane region" description="Helical" evidence="1">
    <location>
        <begin position="7"/>
        <end position="29"/>
    </location>
</feature>
<name>A0A168LTC0_9CLOT</name>
<sequence>MKVLMEFAGLYIASMVAFVGIIAVGVHVFKARNRE</sequence>
<dbReference type="EMBL" id="LITQ01000068">
    <property type="protein sequence ID" value="OAA83671.1"/>
    <property type="molecule type" value="Genomic_DNA"/>
</dbReference>
<keyword evidence="1" id="KW-0472">Membrane</keyword>
<evidence type="ECO:0000313" key="2">
    <source>
        <dbReference type="EMBL" id="OAA83671.1"/>
    </source>
</evidence>
<protein>
    <submittedName>
        <fullName evidence="2">Uncharacterized protein</fullName>
    </submittedName>
</protein>
<dbReference type="EMBL" id="LROR01000091">
    <property type="protein sequence ID" value="OBR90527.1"/>
    <property type="molecule type" value="Genomic_DNA"/>
</dbReference>
<evidence type="ECO:0000313" key="5">
    <source>
        <dbReference type="Proteomes" id="UP000093694"/>
    </source>
</evidence>
<reference evidence="2 4" key="1">
    <citation type="journal article" date="2015" name="Biotechnol. Bioeng.">
        <title>Genome sequence and phenotypic characterization of Caulobacter segnis.</title>
        <authorList>
            <person name="Patel S."/>
            <person name="Fletcher B."/>
            <person name="Scott D.C."/>
            <person name="Ely B."/>
        </authorList>
    </citation>
    <scope>NUCLEOTIDE SEQUENCE [LARGE SCALE GENOMIC DNA]</scope>
    <source>
        <strain evidence="2 4">PS02</strain>
    </source>
</reference>
<dbReference type="Proteomes" id="UP000077384">
    <property type="component" value="Unassembled WGS sequence"/>
</dbReference>
<proteinExistence type="predicted"/>
<reference evidence="3 5" key="2">
    <citation type="journal article" date="2016" name="Front. Microbiol.">
        <title>Industrial Acetogenic Biocatalysts: A Comparative Metabolic and Genomic Analysis.</title>
        <authorList>
            <person name="Bengelsdorf F."/>
            <person name="Poehlein A."/>
            <person name="Sonja S."/>
            <person name="Erz C."/>
            <person name="Hummel T."/>
            <person name="Hoffmeister S."/>
            <person name="Daniel R."/>
            <person name="Durre P."/>
        </authorList>
    </citation>
    <scope>NUCLEOTIDE SEQUENCE [LARGE SCALE GENOMIC DNA]</scope>
    <source>
        <strain evidence="3 5">PTA-10522</strain>
    </source>
</reference>
<keyword evidence="1" id="KW-1133">Transmembrane helix</keyword>
<dbReference type="PATRIC" id="fig|1705578.3.peg.3973"/>
<gene>
    <name evidence="3" type="ORF">CLCOS_39760</name>
    <name evidence="2" type="ORF">WX73_03728</name>
</gene>
<accession>A0A168LTC0</accession>
<dbReference type="AlphaFoldDB" id="A0A168LTC0"/>